<dbReference type="AlphaFoldDB" id="A0A1C4V607"/>
<dbReference type="RefSeq" id="WP_091603057.1">
    <property type="nucleotide sequence ID" value="NZ_FMCX01000001.1"/>
</dbReference>
<evidence type="ECO:0000313" key="1">
    <source>
        <dbReference type="EMBL" id="SCE79488.1"/>
    </source>
</evidence>
<dbReference type="OrthoDB" id="3399934at2"/>
<keyword evidence="2" id="KW-1185">Reference proteome</keyword>
<dbReference type="Proteomes" id="UP000199504">
    <property type="component" value="Unassembled WGS sequence"/>
</dbReference>
<protein>
    <submittedName>
        <fullName evidence="1">Uncharacterized protein</fullName>
    </submittedName>
</protein>
<accession>A0A1C4V607</accession>
<name>A0A1C4V607_9ACTN</name>
<dbReference type="EMBL" id="FMCX01000001">
    <property type="protein sequence ID" value="SCE79488.1"/>
    <property type="molecule type" value="Genomic_DNA"/>
</dbReference>
<proteinExistence type="predicted"/>
<reference evidence="2" key="1">
    <citation type="submission" date="2016-06" db="EMBL/GenBank/DDBJ databases">
        <authorList>
            <person name="Varghese N."/>
            <person name="Submissions Spin"/>
        </authorList>
    </citation>
    <scope>NUCLEOTIDE SEQUENCE [LARGE SCALE GENOMIC DNA]</scope>
    <source>
        <strain evidence="2">DSM 44830</strain>
    </source>
</reference>
<gene>
    <name evidence="1" type="ORF">GA0070564_101989</name>
</gene>
<sequence>MAADDVIIELGTRPPGADESEAARRIPDRDARGRLIRLDGQLELVNAGPAAVEVRSAQARQPGVLVRDTGRSRLLRPGGVGRLDVEVLIECGALSGAEPLSVRFSAVAADGGAREVRYPVALKGSVWDRAATPMCEQLPMRTRSR</sequence>
<dbReference type="STRING" id="262898.GA0070564_101989"/>
<evidence type="ECO:0000313" key="2">
    <source>
        <dbReference type="Proteomes" id="UP000199504"/>
    </source>
</evidence>
<organism evidence="1 2">
    <name type="scientific">Micromonospora mirobrigensis</name>
    <dbReference type="NCBI Taxonomy" id="262898"/>
    <lineage>
        <taxon>Bacteria</taxon>
        <taxon>Bacillati</taxon>
        <taxon>Actinomycetota</taxon>
        <taxon>Actinomycetes</taxon>
        <taxon>Micromonosporales</taxon>
        <taxon>Micromonosporaceae</taxon>
        <taxon>Micromonospora</taxon>
    </lineage>
</organism>